<gene>
    <name evidence="1" type="ORF">NQ176_g516</name>
</gene>
<protein>
    <submittedName>
        <fullName evidence="1">Uncharacterized protein</fullName>
    </submittedName>
</protein>
<name>A0ACC1NZE3_9HYPO</name>
<dbReference type="Proteomes" id="UP001143910">
    <property type="component" value="Unassembled WGS sequence"/>
</dbReference>
<sequence length="842" mass="95280">MEIDYDGIRSHCYRKDDKRSPGEPYFLPAENQLDLGPLPARLPELTPTKEALIVRIYVHVNIMLVHGQQYKYRGHVVHFLREVGLCGRRHPSKPSGGCRCRAVAGSRGKPDLEDAAVVPDLLAKDMELDALRSILAGESEAEARPLATDFQEQAQNELQLPTIRHTPINEFDRSHALLSLAFPCRFPDCGADFVEPRLRSIECKEYIEHAMRWHGRFARHPTFLFVAFNTFMRSQARARSKFFVRQHDGTCEPLTREQLIEALDRSEDPEAQALINSVTRQAVSIRARNDGLMNHFNPAIILGWLANIDISPCTSLQAEGTRVIVYVDCRKVKQHGRSYRVDDDVSEAVNSYRKYLQRNVQHESVAYFEYLQSYNLKDMEEAPCECKAESPFILPSLMMAHPHRSPDELLAVDGQQFGSFGAAYQCCQQRHHSHKDDYHGEMGTAALQAEADGFEQEVHDDHCVNEDWHDLASMLPDRPLDEDDIYVLISTGDYWKQRKAESSVDLNLEHQPLEAWDSLNREQRLVYDTVMGHFLTQDRSQLLLHVDGGGTGKSYLINLLSAHLQAAAGARGTGTPVWRAAPTGLQKKLKDIRYLVIDEKSTLGLRPLSWIDDRLREAFPDRNDEFFGGLSILLLGDFFQLPSVLQKPLYYDKEVQGVEIKGRNAYRRFDKTVFLKVAQRQRGDDQAAFRVALEELRMHQLSTESWRLLSGRTAGEASRPQVGLCNGARGTVYGIGWAPGANPMQDQPCVIMVEFDKYTGPAFLTTPDGRTIVPILPVDRDFRIGATLCIRTQFPLVVCYSITVHKSQSITEDMIVTDLSCRDLQTGLSYVAVSRVKPDGKN</sequence>
<accession>A0ACC1NZE3</accession>
<reference evidence="1" key="1">
    <citation type="submission" date="2022-08" db="EMBL/GenBank/DDBJ databases">
        <title>Genome Sequence of Lecanicillium fungicola.</title>
        <authorList>
            <person name="Buettner E."/>
        </authorList>
    </citation>
    <scope>NUCLEOTIDE SEQUENCE</scope>
    <source>
        <strain evidence="1">Babe33</strain>
    </source>
</reference>
<organism evidence="1 2">
    <name type="scientific">Zarea fungicola</name>
    <dbReference type="NCBI Taxonomy" id="93591"/>
    <lineage>
        <taxon>Eukaryota</taxon>
        <taxon>Fungi</taxon>
        <taxon>Dikarya</taxon>
        <taxon>Ascomycota</taxon>
        <taxon>Pezizomycotina</taxon>
        <taxon>Sordariomycetes</taxon>
        <taxon>Hypocreomycetidae</taxon>
        <taxon>Hypocreales</taxon>
        <taxon>Cordycipitaceae</taxon>
        <taxon>Zarea</taxon>
    </lineage>
</organism>
<comment type="caution">
    <text evidence="1">The sequence shown here is derived from an EMBL/GenBank/DDBJ whole genome shotgun (WGS) entry which is preliminary data.</text>
</comment>
<evidence type="ECO:0000313" key="1">
    <source>
        <dbReference type="EMBL" id="KAJ2983673.1"/>
    </source>
</evidence>
<proteinExistence type="predicted"/>
<evidence type="ECO:0000313" key="2">
    <source>
        <dbReference type="Proteomes" id="UP001143910"/>
    </source>
</evidence>
<keyword evidence="2" id="KW-1185">Reference proteome</keyword>
<dbReference type="EMBL" id="JANJQO010000020">
    <property type="protein sequence ID" value="KAJ2983673.1"/>
    <property type="molecule type" value="Genomic_DNA"/>
</dbReference>